<dbReference type="RefSeq" id="WP_126333777.1">
    <property type="nucleotide sequence ID" value="NZ_AP022604.1"/>
</dbReference>
<proteinExistence type="predicted"/>
<evidence type="ECO:0000256" key="1">
    <source>
        <dbReference type="SAM" id="MobiDB-lite"/>
    </source>
</evidence>
<feature type="compositionally biased region" description="Low complexity" evidence="1">
    <location>
        <begin position="8"/>
        <end position="21"/>
    </location>
</feature>
<evidence type="ECO:0000313" key="3">
    <source>
        <dbReference type="Proteomes" id="UP000282551"/>
    </source>
</evidence>
<dbReference type="Proteomes" id="UP000282551">
    <property type="component" value="Chromosome"/>
</dbReference>
<dbReference type="InterPro" id="IPR046036">
    <property type="entry name" value="DUF5994"/>
</dbReference>
<dbReference type="Pfam" id="PF19457">
    <property type="entry name" value="DUF5994"/>
    <property type="match status" value="1"/>
</dbReference>
<dbReference type="AlphaFoldDB" id="A0A3S4RDI8"/>
<reference evidence="2 3" key="1">
    <citation type="submission" date="2018-12" db="EMBL/GenBank/DDBJ databases">
        <authorList>
            <consortium name="Pathogen Informatics"/>
        </authorList>
    </citation>
    <scope>NUCLEOTIDE SEQUENCE [LARGE SCALE GENOMIC DNA]</scope>
    <source>
        <strain evidence="2 3">NCTC10485</strain>
    </source>
</reference>
<name>A0A3S4RDI8_MYCCI</name>
<keyword evidence="3" id="KW-1185">Reference proteome</keyword>
<organism evidence="2 3">
    <name type="scientific">Mycolicibacterium chitae</name>
    <name type="common">Mycobacterium chitae</name>
    <dbReference type="NCBI Taxonomy" id="1792"/>
    <lineage>
        <taxon>Bacteria</taxon>
        <taxon>Bacillati</taxon>
        <taxon>Actinomycetota</taxon>
        <taxon>Actinomycetes</taxon>
        <taxon>Mycobacteriales</taxon>
        <taxon>Mycobacteriaceae</taxon>
        <taxon>Mycolicibacterium</taxon>
    </lineage>
</organism>
<accession>A0A3S4RDI8</accession>
<protein>
    <submittedName>
        <fullName evidence="2">Uncharacterized protein</fullName>
    </submittedName>
</protein>
<dbReference type="OrthoDB" id="3785441at2"/>
<dbReference type="EMBL" id="LR134355">
    <property type="protein sequence ID" value="VEG47910.1"/>
    <property type="molecule type" value="Genomic_DNA"/>
</dbReference>
<feature type="region of interest" description="Disordered" evidence="1">
    <location>
        <begin position="1"/>
        <end position="24"/>
    </location>
</feature>
<gene>
    <name evidence="2" type="ORF">NCTC10485_02202</name>
</gene>
<evidence type="ECO:0000313" key="2">
    <source>
        <dbReference type="EMBL" id="VEG47910.1"/>
    </source>
</evidence>
<sequence>MRTKDGSTRGAGAPAKTAPAKAENRRLALSRAGSAHGCVDGAWWPTSANLGSELPDLVAVFSRWIGSIHRVVYDPVLWTTAPSRLIKHGSAISVDPYRMVHRETIGLMGTHSRTAILFVVAPAAPAVIAHKMLDLVECSAEPVAAAALLQRYAELSAEAMALQRCDDR</sequence>